<name>A0A226DDN9_FOLCA</name>
<dbReference type="InterPro" id="IPR043128">
    <property type="entry name" value="Rev_trsase/Diguanyl_cyclase"/>
</dbReference>
<dbReference type="SUPFAM" id="SSF56672">
    <property type="entry name" value="DNA/RNA polymerases"/>
    <property type="match status" value="1"/>
</dbReference>
<feature type="domain" description="Integrase zinc-binding" evidence="2">
    <location>
        <begin position="686"/>
        <end position="717"/>
    </location>
</feature>
<dbReference type="AlphaFoldDB" id="A0A226DDN9"/>
<proteinExistence type="predicted"/>
<dbReference type="Pfam" id="PF17921">
    <property type="entry name" value="Integrase_H2C2"/>
    <property type="match status" value="1"/>
</dbReference>
<dbReference type="GO" id="GO:0071897">
    <property type="term" value="P:DNA biosynthetic process"/>
    <property type="evidence" value="ECO:0007669"/>
    <property type="project" value="UniProtKB-ARBA"/>
</dbReference>
<feature type="region of interest" description="Disordered" evidence="1">
    <location>
        <begin position="838"/>
        <end position="857"/>
    </location>
</feature>
<dbReference type="PANTHER" id="PTHR47331">
    <property type="entry name" value="PHD-TYPE DOMAIN-CONTAINING PROTEIN"/>
    <property type="match status" value="1"/>
</dbReference>
<organism evidence="3 4">
    <name type="scientific">Folsomia candida</name>
    <name type="common">Springtail</name>
    <dbReference type="NCBI Taxonomy" id="158441"/>
    <lineage>
        <taxon>Eukaryota</taxon>
        <taxon>Metazoa</taxon>
        <taxon>Ecdysozoa</taxon>
        <taxon>Arthropoda</taxon>
        <taxon>Hexapoda</taxon>
        <taxon>Collembola</taxon>
        <taxon>Entomobryomorpha</taxon>
        <taxon>Isotomoidea</taxon>
        <taxon>Isotomidae</taxon>
        <taxon>Proisotominae</taxon>
        <taxon>Folsomia</taxon>
    </lineage>
</organism>
<dbReference type="InterPro" id="IPR043502">
    <property type="entry name" value="DNA/RNA_pol_sf"/>
</dbReference>
<protein>
    <recommendedName>
        <fullName evidence="2">Integrase zinc-binding domain-containing protein</fullName>
    </recommendedName>
</protein>
<evidence type="ECO:0000259" key="2">
    <source>
        <dbReference type="Pfam" id="PF17921"/>
    </source>
</evidence>
<comment type="caution">
    <text evidence="3">The sequence shown here is derived from an EMBL/GenBank/DDBJ whole genome shotgun (WGS) entry which is preliminary data.</text>
</comment>
<dbReference type="Pfam" id="PF05380">
    <property type="entry name" value="Peptidase_A17"/>
    <property type="match status" value="1"/>
</dbReference>
<evidence type="ECO:0000313" key="3">
    <source>
        <dbReference type="EMBL" id="OXA42316.1"/>
    </source>
</evidence>
<dbReference type="OrthoDB" id="6428063at2759"/>
<evidence type="ECO:0000256" key="1">
    <source>
        <dbReference type="SAM" id="MobiDB-lite"/>
    </source>
</evidence>
<dbReference type="STRING" id="158441.A0A226DDN9"/>
<feature type="compositionally biased region" description="Polar residues" evidence="1">
    <location>
        <begin position="844"/>
        <end position="857"/>
    </location>
</feature>
<feature type="region of interest" description="Disordered" evidence="1">
    <location>
        <begin position="721"/>
        <end position="741"/>
    </location>
</feature>
<dbReference type="Gene3D" id="3.10.10.10">
    <property type="entry name" value="HIV Type 1 Reverse Transcriptase, subunit A, domain 1"/>
    <property type="match status" value="1"/>
</dbReference>
<evidence type="ECO:0000313" key="4">
    <source>
        <dbReference type="Proteomes" id="UP000198287"/>
    </source>
</evidence>
<sequence length="870" mass="100011">MSHVDHPDIELLIGSDYWGQFVCGRPLMLSCGLVAVETVFGWTLSGPVPGKEKHVSRIYGSWRQLESLILPSIKPRMKRKKKHFLRTVSRTKEGRYAVALPWVDEERTIPDNKVVAEKRLISTTTKLRESGNYELYDKVFQDWEKEGLIEEVVGGVDRPCHYLPHRPVYKLESNTTPVRPVYDASCKNGRNPSLNDLLEKGPNLLELIPAILLRFREKKIGVISDIRKAFQMIEVAKPDQDFQRFLWWNNKENPRMKIYRHKRVVFGVKCSPFLLGAVIEYHLSQVTGEENEYANKLLRSLYVDNCVTSVDTEEEYEKFKSLAVKMMCDARMELRQWERSSSGAAGISFEQLDKDENGQETTVVLGLNWDKNKDELSVSVPKEEQIENISKRVMLSKVQQFFDTMGYLSPTTIIPKLLLQKTWTEKNSWDEELDSTIKKEFEDCQHAYAAAVFVRVEDNEQVSVQLLQAKARVAPMKKVTIPRLELLGCTIAARLSKSVKEAKSAGNRVKEICSLSNSMEWNHVPGVLNPADLPSKGCSPSHLINSKWWEGPDWLKKPKSEWPSSKEEADDDQVRAEMKKVAKVSLIATLSSTPWYGEMSCSFVKNVRVVAMLKRSIRRFKGEKIVGELEQREIEEAETFMFHKIQEESFPLNQNVVENLQVVRGEDDLLRIKTKITNMPERLSITMSKLRERFWIIHLRQQVKKVIRQCVICRRFTTKKSEVPCPPTSRGQSDDDREEEQDDLVALTPAMFLYDITEADFPEEELLGGQALRSKYRDLRQLRQELKSRFVKEYLPQLVQRGKEKKSPEFRVGDVVLIGSDDKRRIIWPDGKNSGTDCWKGRSCESSQTQDGEWTADSTITEIVPPGGVN</sequence>
<accession>A0A226DDN9</accession>
<dbReference type="PANTHER" id="PTHR47331:SF1">
    <property type="entry name" value="GAG-LIKE PROTEIN"/>
    <property type="match status" value="1"/>
</dbReference>
<dbReference type="Proteomes" id="UP000198287">
    <property type="component" value="Unassembled WGS sequence"/>
</dbReference>
<dbReference type="EMBL" id="LNIX01000026">
    <property type="protein sequence ID" value="OXA42316.1"/>
    <property type="molecule type" value="Genomic_DNA"/>
</dbReference>
<reference evidence="3 4" key="1">
    <citation type="submission" date="2015-12" db="EMBL/GenBank/DDBJ databases">
        <title>The genome of Folsomia candida.</title>
        <authorList>
            <person name="Faddeeva A."/>
            <person name="Derks M.F."/>
            <person name="Anvar Y."/>
            <person name="Smit S."/>
            <person name="Van Straalen N."/>
            <person name="Roelofs D."/>
        </authorList>
    </citation>
    <scope>NUCLEOTIDE SEQUENCE [LARGE SCALE GENOMIC DNA]</scope>
    <source>
        <strain evidence="3 4">VU population</strain>
        <tissue evidence="3">Whole body</tissue>
    </source>
</reference>
<dbReference type="InterPro" id="IPR041588">
    <property type="entry name" value="Integrase_H2C2"/>
</dbReference>
<dbReference type="Gene3D" id="3.30.70.270">
    <property type="match status" value="1"/>
</dbReference>
<dbReference type="InterPro" id="IPR008042">
    <property type="entry name" value="Retrotrans_Pao"/>
</dbReference>
<gene>
    <name evidence="3" type="ORF">Fcan01_22920</name>
</gene>
<keyword evidence="4" id="KW-1185">Reference proteome</keyword>
<dbReference type="OMA" id="EENEYAN"/>